<proteinExistence type="predicted"/>
<evidence type="ECO:0000313" key="2">
    <source>
        <dbReference type="EMBL" id="EJN58502.1"/>
    </source>
</evidence>
<sequence length="90" mass="9305">MRPLSTPVVDGRPQSTSVVDAPVSDATVWSGTDDGPGWPGATTTDAGRRLPGVTFHTLDLPHASTSSTRGISLRSNGSEPLGSVVVQYTD</sequence>
<accession>J3EV93</accession>
<feature type="region of interest" description="Disordered" evidence="1">
    <location>
        <begin position="1"/>
        <end position="90"/>
    </location>
</feature>
<organism evidence="2 3">
    <name type="scientific">Halogranum salarium B-1</name>
    <dbReference type="NCBI Taxonomy" id="1210908"/>
    <lineage>
        <taxon>Archaea</taxon>
        <taxon>Methanobacteriati</taxon>
        <taxon>Methanobacteriota</taxon>
        <taxon>Stenosarchaea group</taxon>
        <taxon>Halobacteria</taxon>
        <taxon>Halobacteriales</taxon>
        <taxon>Haloferacaceae</taxon>
    </lineage>
</organism>
<dbReference type="Proteomes" id="UP000007813">
    <property type="component" value="Unassembled WGS sequence"/>
</dbReference>
<protein>
    <submittedName>
        <fullName evidence="2">Uncharacterized protein</fullName>
    </submittedName>
</protein>
<dbReference type="EMBL" id="ALJD01000008">
    <property type="protein sequence ID" value="EJN58502.1"/>
    <property type="molecule type" value="Genomic_DNA"/>
</dbReference>
<feature type="compositionally biased region" description="Polar residues" evidence="1">
    <location>
        <begin position="63"/>
        <end position="78"/>
    </location>
</feature>
<comment type="caution">
    <text evidence="2">The sequence shown here is derived from an EMBL/GenBank/DDBJ whole genome shotgun (WGS) entry which is preliminary data.</text>
</comment>
<evidence type="ECO:0000313" key="3">
    <source>
        <dbReference type="Proteomes" id="UP000007813"/>
    </source>
</evidence>
<evidence type="ECO:0000256" key="1">
    <source>
        <dbReference type="SAM" id="MobiDB-lite"/>
    </source>
</evidence>
<name>J3EV93_9EURY</name>
<reference evidence="2 3" key="1">
    <citation type="journal article" date="2012" name="J. Bacteriol.">
        <title>Draft Genome Sequence of the Extremely Halophilic Archaeon Halogranum salarium B-1T.</title>
        <authorList>
            <person name="Kim K.K."/>
            <person name="Lee K.C."/>
            <person name="Lee J.S."/>
        </authorList>
    </citation>
    <scope>NUCLEOTIDE SEQUENCE [LARGE SCALE GENOMIC DNA]</scope>
    <source>
        <strain evidence="2 3">B-1</strain>
    </source>
</reference>
<dbReference type="AlphaFoldDB" id="J3EV93"/>
<gene>
    <name evidence="2" type="ORF">HSB1_29800</name>
</gene>